<dbReference type="GO" id="GO:0016020">
    <property type="term" value="C:membrane"/>
    <property type="evidence" value="ECO:0007669"/>
    <property type="project" value="UniProtKB-SubCell"/>
</dbReference>
<evidence type="ECO:0000313" key="8">
    <source>
        <dbReference type="EMBL" id="CAG8958213.1"/>
    </source>
</evidence>
<dbReference type="Proteomes" id="UP000696280">
    <property type="component" value="Unassembled WGS sequence"/>
</dbReference>
<dbReference type="PANTHER" id="PTHR23502:SF163">
    <property type="entry name" value="MAJOR FACILITATOR SUPERFAMILY (MFS) PROFILE DOMAIN-CONTAINING PROTEIN"/>
    <property type="match status" value="1"/>
</dbReference>
<dbReference type="PROSITE" id="PS50850">
    <property type="entry name" value="MFS"/>
    <property type="match status" value="1"/>
</dbReference>
<feature type="transmembrane region" description="Helical" evidence="6">
    <location>
        <begin position="192"/>
        <end position="216"/>
    </location>
</feature>
<dbReference type="AlphaFoldDB" id="A0A9N9L500"/>
<reference evidence="8" key="1">
    <citation type="submission" date="2021-07" db="EMBL/GenBank/DDBJ databases">
        <authorList>
            <person name="Durling M."/>
        </authorList>
    </citation>
    <scope>NUCLEOTIDE SEQUENCE</scope>
</reference>
<evidence type="ECO:0000313" key="9">
    <source>
        <dbReference type="Proteomes" id="UP000696280"/>
    </source>
</evidence>
<feature type="transmembrane region" description="Helical" evidence="6">
    <location>
        <begin position="334"/>
        <end position="353"/>
    </location>
</feature>
<keyword evidence="5 6" id="KW-0472">Membrane</keyword>
<dbReference type="Gene3D" id="1.20.1250.20">
    <property type="entry name" value="MFS general substrate transporter like domains"/>
    <property type="match status" value="1"/>
</dbReference>
<comment type="subcellular location">
    <subcellularLocation>
        <location evidence="1">Membrane</location>
        <topology evidence="1">Multi-pass membrane protein</topology>
    </subcellularLocation>
</comment>
<keyword evidence="4 6" id="KW-1133">Transmembrane helix</keyword>
<organism evidence="8 9">
    <name type="scientific">Hymenoscyphus fraxineus</name>
    <dbReference type="NCBI Taxonomy" id="746836"/>
    <lineage>
        <taxon>Eukaryota</taxon>
        <taxon>Fungi</taxon>
        <taxon>Dikarya</taxon>
        <taxon>Ascomycota</taxon>
        <taxon>Pezizomycotina</taxon>
        <taxon>Leotiomycetes</taxon>
        <taxon>Helotiales</taxon>
        <taxon>Helotiaceae</taxon>
        <taxon>Hymenoscyphus</taxon>
    </lineage>
</organism>
<feature type="transmembrane region" description="Helical" evidence="6">
    <location>
        <begin position="222"/>
        <end position="242"/>
    </location>
</feature>
<evidence type="ECO:0000256" key="6">
    <source>
        <dbReference type="SAM" id="Phobius"/>
    </source>
</evidence>
<comment type="caution">
    <text evidence="8">The sequence shown here is derived from an EMBL/GenBank/DDBJ whole genome shotgun (WGS) entry which is preliminary data.</text>
</comment>
<evidence type="ECO:0000256" key="1">
    <source>
        <dbReference type="ARBA" id="ARBA00004141"/>
    </source>
</evidence>
<comment type="similarity">
    <text evidence="2">Belongs to the major facilitator superfamily.</text>
</comment>
<proteinExistence type="inferred from homology"/>
<sequence length="503" mass="55764">MAAEKSSIALEAMETSAYNHSMEPSLEEKPSIIENISESVVENHNIVKFGEDDPDNPTQWPLWQKWSIVLLVATMFMLTNIGTIIIVPAVPQVLDEFNTNDGLYSTILVSIWELGEGFGPFLVGPLSETYGRMPIYHAGNLLFIICSVASALSTNISMLVAFRFLNGFVITSSTLGPSIIGDLFHSENRGKAMALAISLPLIGPFVAPIMGSVIAASLGWRWTIWIVVIAVGAITCLSFVVFRETYPSKILEQRAERMRRETGNLSPYSKHENKGNNSFVKSMTRPMRILFRSPIVFIISFYTALTYGLSYLILTTLTQVMEENYGFNEGNVGYLFLGRAVGNIVGMILYGMVSDRYMEYKKAKTGASKPENRLLLMVFGSVALPLGLFLYGWTAERHVHWIVPIVGIAIVGFSMLLTILPTENYLVDVYELHGASAVAAGVILRAMFGALFPLAGPPMYSKLGLGWGNSIFAFIAVGFVPVLFFLMRYGEFVRKSRRFQQEL</sequence>
<name>A0A9N9L500_9HELO</name>
<feature type="transmembrane region" description="Helical" evidence="6">
    <location>
        <begin position="432"/>
        <end position="455"/>
    </location>
</feature>
<accession>A0A9N9L500</accession>
<dbReference type="Pfam" id="PF07690">
    <property type="entry name" value="MFS_1"/>
    <property type="match status" value="1"/>
</dbReference>
<dbReference type="GO" id="GO:0022857">
    <property type="term" value="F:transmembrane transporter activity"/>
    <property type="evidence" value="ECO:0007669"/>
    <property type="project" value="InterPro"/>
</dbReference>
<dbReference type="InterPro" id="IPR036259">
    <property type="entry name" value="MFS_trans_sf"/>
</dbReference>
<protein>
    <recommendedName>
        <fullName evidence="7">Major facilitator superfamily (MFS) profile domain-containing protein</fullName>
    </recommendedName>
</protein>
<feature type="domain" description="Major facilitator superfamily (MFS) profile" evidence="7">
    <location>
        <begin position="68"/>
        <end position="493"/>
    </location>
</feature>
<feature type="transmembrane region" description="Helical" evidence="6">
    <location>
        <begin position="289"/>
        <end position="314"/>
    </location>
</feature>
<dbReference type="CDD" id="cd17323">
    <property type="entry name" value="MFS_Tpo1_MDR_like"/>
    <property type="match status" value="1"/>
</dbReference>
<dbReference type="EMBL" id="CAJVRL010000081">
    <property type="protein sequence ID" value="CAG8958213.1"/>
    <property type="molecule type" value="Genomic_DNA"/>
</dbReference>
<evidence type="ECO:0000256" key="5">
    <source>
        <dbReference type="ARBA" id="ARBA00023136"/>
    </source>
</evidence>
<dbReference type="OrthoDB" id="5296287at2759"/>
<keyword evidence="9" id="KW-1185">Reference proteome</keyword>
<gene>
    <name evidence="8" type="ORF">HYFRA_00000566</name>
</gene>
<dbReference type="InterPro" id="IPR011701">
    <property type="entry name" value="MFS"/>
</dbReference>
<dbReference type="FunFam" id="1.20.1250.20:FF:000082">
    <property type="entry name" value="MFS multidrug transporter, putative"/>
    <property type="match status" value="1"/>
</dbReference>
<feature type="transmembrane region" description="Helical" evidence="6">
    <location>
        <begin position="374"/>
        <end position="393"/>
    </location>
</feature>
<dbReference type="PANTHER" id="PTHR23502">
    <property type="entry name" value="MAJOR FACILITATOR SUPERFAMILY"/>
    <property type="match status" value="1"/>
</dbReference>
<evidence type="ECO:0000256" key="3">
    <source>
        <dbReference type="ARBA" id="ARBA00022692"/>
    </source>
</evidence>
<evidence type="ECO:0000256" key="4">
    <source>
        <dbReference type="ARBA" id="ARBA00022989"/>
    </source>
</evidence>
<feature type="transmembrane region" description="Helical" evidence="6">
    <location>
        <begin position="467"/>
        <end position="487"/>
    </location>
</feature>
<feature type="transmembrane region" description="Helical" evidence="6">
    <location>
        <begin position="135"/>
        <end position="154"/>
    </location>
</feature>
<dbReference type="InterPro" id="IPR020846">
    <property type="entry name" value="MFS_dom"/>
</dbReference>
<feature type="transmembrane region" description="Helical" evidence="6">
    <location>
        <begin position="68"/>
        <end position="90"/>
    </location>
</feature>
<keyword evidence="3 6" id="KW-0812">Transmembrane</keyword>
<feature type="transmembrane region" description="Helical" evidence="6">
    <location>
        <begin position="399"/>
        <end position="420"/>
    </location>
</feature>
<evidence type="ECO:0000259" key="7">
    <source>
        <dbReference type="PROSITE" id="PS50850"/>
    </source>
</evidence>
<evidence type="ECO:0000256" key="2">
    <source>
        <dbReference type="ARBA" id="ARBA00008335"/>
    </source>
</evidence>
<dbReference type="SUPFAM" id="SSF103473">
    <property type="entry name" value="MFS general substrate transporter"/>
    <property type="match status" value="1"/>
</dbReference>